<feature type="compositionally biased region" description="Acidic residues" evidence="2">
    <location>
        <begin position="192"/>
        <end position="201"/>
    </location>
</feature>
<dbReference type="AlphaFoldDB" id="A0A4S4FU19"/>
<organism evidence="4 5">
    <name type="scientific">Naasia lichenicola</name>
    <dbReference type="NCBI Taxonomy" id="2565933"/>
    <lineage>
        <taxon>Bacteria</taxon>
        <taxon>Bacillati</taxon>
        <taxon>Actinomycetota</taxon>
        <taxon>Actinomycetes</taxon>
        <taxon>Micrococcales</taxon>
        <taxon>Microbacteriaceae</taxon>
        <taxon>Naasia</taxon>
    </lineage>
</organism>
<evidence type="ECO:0000313" key="4">
    <source>
        <dbReference type="EMBL" id="THG33492.1"/>
    </source>
</evidence>
<gene>
    <name evidence="4" type="ORF">E6C64_03925</name>
</gene>
<proteinExistence type="predicted"/>
<feature type="region of interest" description="Disordered" evidence="2">
    <location>
        <begin position="253"/>
        <end position="302"/>
    </location>
</feature>
<keyword evidence="1" id="KW-0597">Phosphoprotein</keyword>
<reference evidence="4 5" key="1">
    <citation type="submission" date="2019-04" db="EMBL/GenBank/DDBJ databases">
        <authorList>
            <person name="Jiang L."/>
        </authorList>
    </citation>
    <scope>NUCLEOTIDE SEQUENCE [LARGE SCALE GENOMIC DNA]</scope>
    <source>
        <strain evidence="4 5">YIM 131853</strain>
    </source>
</reference>
<sequence>MSTPATDSVFDDFDDAQDYVIVARVGDRVRIVSSGRLEAVFVDRSGAPGATVPEDAAEVGVIAAGFGGVIVRPRGRGAAAATPAPEAAAPVSAPTPAPAAAAPPVTPPVAPPVVEAPAYSAFVPPSIDSSLIGAPAPEESVGESVGEPAGQPDETYNETYNESFGETYNESSGDAASNVGQDSRPTDVQENSADEDDDFFDESTSSGIDSSTHERIPTFASAPVAEPQLPAERVQSLDEVPDFDAIMNGETVIDPRDAQPEDDGVSALAGLFDPSPASAPTPAQFDAYESPYDAGPDVEEPADDDLDGEFGPGETEAYDRAWSPSVMPGVSDYTPLERAEPAPVSDDEDRIEETIVRGDPLLRSIADAPEENLAAATLVLSTGERLPITGTILIGRSPSILYAYGDEPRLVTLDVGMTDISRNHLEVRLDGDQVLMRDMGSTNGTLLTRAGTPTVRLPSEAPIVGFPGDVFELGGALTVTIVGV</sequence>
<evidence type="ECO:0000256" key="2">
    <source>
        <dbReference type="SAM" id="MobiDB-lite"/>
    </source>
</evidence>
<dbReference type="Proteomes" id="UP000309133">
    <property type="component" value="Unassembled WGS sequence"/>
</dbReference>
<feature type="compositionally biased region" description="Polar residues" evidence="2">
    <location>
        <begin position="157"/>
        <end position="191"/>
    </location>
</feature>
<name>A0A4S4FU19_9MICO</name>
<dbReference type="Gene3D" id="2.60.200.20">
    <property type="match status" value="1"/>
</dbReference>
<dbReference type="SUPFAM" id="SSF49879">
    <property type="entry name" value="SMAD/FHA domain"/>
    <property type="match status" value="1"/>
</dbReference>
<dbReference type="PROSITE" id="PS50006">
    <property type="entry name" value="FHA_DOMAIN"/>
    <property type="match status" value="1"/>
</dbReference>
<dbReference type="Pfam" id="PF00498">
    <property type="entry name" value="FHA"/>
    <property type="match status" value="1"/>
</dbReference>
<accession>A0A4S4FU19</accession>
<keyword evidence="5" id="KW-1185">Reference proteome</keyword>
<dbReference type="EMBL" id="SSSM01000001">
    <property type="protein sequence ID" value="THG33492.1"/>
    <property type="molecule type" value="Genomic_DNA"/>
</dbReference>
<dbReference type="InterPro" id="IPR000253">
    <property type="entry name" value="FHA_dom"/>
</dbReference>
<dbReference type="RefSeq" id="WP_136426274.1">
    <property type="nucleotide sequence ID" value="NZ_SSSM01000001.1"/>
</dbReference>
<feature type="domain" description="FHA" evidence="3">
    <location>
        <begin position="392"/>
        <end position="452"/>
    </location>
</feature>
<comment type="caution">
    <text evidence="4">The sequence shown here is derived from an EMBL/GenBank/DDBJ whole genome shotgun (WGS) entry which is preliminary data.</text>
</comment>
<dbReference type="SMART" id="SM00240">
    <property type="entry name" value="FHA"/>
    <property type="match status" value="1"/>
</dbReference>
<evidence type="ECO:0000259" key="3">
    <source>
        <dbReference type="PROSITE" id="PS50006"/>
    </source>
</evidence>
<evidence type="ECO:0000313" key="5">
    <source>
        <dbReference type="Proteomes" id="UP000309133"/>
    </source>
</evidence>
<protein>
    <submittedName>
        <fullName evidence="4">FHA domain-containing protein</fullName>
    </submittedName>
</protein>
<evidence type="ECO:0000256" key="1">
    <source>
        <dbReference type="ARBA" id="ARBA00022553"/>
    </source>
</evidence>
<dbReference type="InterPro" id="IPR008984">
    <property type="entry name" value="SMAD_FHA_dom_sf"/>
</dbReference>
<dbReference type="CDD" id="cd00060">
    <property type="entry name" value="FHA"/>
    <property type="match status" value="1"/>
</dbReference>
<dbReference type="OrthoDB" id="5485098at2"/>
<feature type="region of interest" description="Disordered" evidence="2">
    <location>
        <begin position="130"/>
        <end position="229"/>
    </location>
</feature>